<dbReference type="Pfam" id="PF12802">
    <property type="entry name" value="MarR_2"/>
    <property type="match status" value="1"/>
</dbReference>
<keyword evidence="3" id="KW-1185">Reference proteome</keyword>
<dbReference type="Gene3D" id="1.10.10.10">
    <property type="entry name" value="Winged helix-like DNA-binding domain superfamily/Winged helix DNA-binding domain"/>
    <property type="match status" value="1"/>
</dbReference>
<evidence type="ECO:0000313" key="2">
    <source>
        <dbReference type="EMBL" id="QDL94960.1"/>
    </source>
</evidence>
<dbReference type="EMBL" id="CP040824">
    <property type="protein sequence ID" value="QDL94960.1"/>
    <property type="molecule type" value="Genomic_DNA"/>
</dbReference>
<name>A0A5B8G4J1_9RHOB</name>
<accession>A0A5B8G4J1</accession>
<sequence>MTRDTPAPAEPDIHRISRALGRLRVLTGRRVISRVAIANVAPGAELSFIDVLTLVPGCDPGATASPDSAAAPVAAPFDGATPPAAGGGGAAVSAEGAGIAPGGAGLSAPAGPEAATDCPGTTVGAVARAMRIDPSRASRLISEMVARGLLARVASPSDARSSLVVRTELGERLHAEMRSVKHRLIGEALDGWPPEMVASFAEQFECFIDLWGARIDAIGDG</sequence>
<reference evidence="2 3" key="1">
    <citation type="submission" date="2019-06" db="EMBL/GenBank/DDBJ databases">
        <title>Genome sequence of Rhodobacteraceae bacterium D4M1.</title>
        <authorList>
            <person name="Cao J."/>
        </authorList>
    </citation>
    <scope>NUCLEOTIDE SEQUENCE [LARGE SCALE GENOMIC DNA]</scope>
    <source>
        <strain evidence="2 3">D4M1</strain>
        <plasmid evidence="3">pd4m1f</plasmid>
    </source>
</reference>
<evidence type="ECO:0000313" key="3">
    <source>
        <dbReference type="Proteomes" id="UP000305888"/>
    </source>
</evidence>
<dbReference type="InterPro" id="IPR039422">
    <property type="entry name" value="MarR/SlyA-like"/>
</dbReference>
<dbReference type="InterPro" id="IPR000835">
    <property type="entry name" value="HTH_MarR-typ"/>
</dbReference>
<protein>
    <submittedName>
        <fullName evidence="2">Winged helix-turn-helix transcriptional regulator</fullName>
    </submittedName>
</protein>
<dbReference type="OrthoDB" id="7774677at2"/>
<dbReference type="GO" id="GO:0003700">
    <property type="term" value="F:DNA-binding transcription factor activity"/>
    <property type="evidence" value="ECO:0007669"/>
    <property type="project" value="InterPro"/>
</dbReference>
<dbReference type="RefSeq" id="WP_138578978.1">
    <property type="nucleotide sequence ID" value="NZ_CP040824.1"/>
</dbReference>
<dbReference type="PANTHER" id="PTHR33164:SF57">
    <property type="entry name" value="MARR-FAMILY TRANSCRIPTIONAL REGULATOR"/>
    <property type="match status" value="1"/>
</dbReference>
<gene>
    <name evidence="2" type="ORF">FDP22_24185</name>
</gene>
<dbReference type="SUPFAM" id="SSF46785">
    <property type="entry name" value="Winged helix' DNA-binding domain"/>
    <property type="match status" value="1"/>
</dbReference>
<organism evidence="2 3">
    <name type="scientific">Paroceanicella profunda</name>
    <dbReference type="NCBI Taxonomy" id="2579971"/>
    <lineage>
        <taxon>Bacteria</taxon>
        <taxon>Pseudomonadati</taxon>
        <taxon>Pseudomonadota</taxon>
        <taxon>Alphaproteobacteria</taxon>
        <taxon>Rhodobacterales</taxon>
        <taxon>Paracoccaceae</taxon>
        <taxon>Paroceanicella</taxon>
    </lineage>
</organism>
<dbReference type="InterPro" id="IPR036388">
    <property type="entry name" value="WH-like_DNA-bd_sf"/>
</dbReference>
<keyword evidence="2" id="KW-0614">Plasmid</keyword>
<dbReference type="AlphaFoldDB" id="A0A5B8G4J1"/>
<feature type="domain" description="HTH marR-type" evidence="1">
    <location>
        <begin position="97"/>
        <end position="197"/>
    </location>
</feature>
<evidence type="ECO:0000259" key="1">
    <source>
        <dbReference type="SMART" id="SM00347"/>
    </source>
</evidence>
<dbReference type="PANTHER" id="PTHR33164">
    <property type="entry name" value="TRANSCRIPTIONAL REGULATOR, MARR FAMILY"/>
    <property type="match status" value="1"/>
</dbReference>
<dbReference type="InterPro" id="IPR036390">
    <property type="entry name" value="WH_DNA-bd_sf"/>
</dbReference>
<geneLocation type="plasmid" evidence="3">
    <name>pd4m1f</name>
</geneLocation>
<proteinExistence type="predicted"/>
<dbReference type="SMART" id="SM00347">
    <property type="entry name" value="HTH_MARR"/>
    <property type="match status" value="1"/>
</dbReference>
<dbReference type="Proteomes" id="UP000305888">
    <property type="component" value="Plasmid pD4M1F"/>
</dbReference>
<dbReference type="GO" id="GO:0006950">
    <property type="term" value="P:response to stress"/>
    <property type="evidence" value="ECO:0007669"/>
    <property type="project" value="TreeGrafter"/>
</dbReference>
<dbReference type="KEGG" id="ppru:FDP22_24185"/>